<evidence type="ECO:0000313" key="3">
    <source>
        <dbReference type="Proteomes" id="UP000275078"/>
    </source>
</evidence>
<feature type="region of interest" description="Disordered" evidence="1">
    <location>
        <begin position="65"/>
        <end position="95"/>
    </location>
</feature>
<feature type="compositionally biased region" description="Polar residues" evidence="1">
    <location>
        <begin position="83"/>
        <end position="92"/>
    </location>
</feature>
<feature type="compositionally biased region" description="Basic residues" evidence="1">
    <location>
        <begin position="322"/>
        <end position="332"/>
    </location>
</feature>
<feature type="compositionally biased region" description="Basic residues" evidence="1">
    <location>
        <begin position="9"/>
        <end position="19"/>
    </location>
</feature>
<feature type="compositionally biased region" description="Basic and acidic residues" evidence="1">
    <location>
        <begin position="333"/>
        <end position="342"/>
    </location>
</feature>
<accession>A0A3N4HL80</accession>
<feature type="region of interest" description="Disordered" evidence="1">
    <location>
        <begin position="317"/>
        <end position="342"/>
    </location>
</feature>
<evidence type="ECO:0000256" key="1">
    <source>
        <dbReference type="SAM" id="MobiDB-lite"/>
    </source>
</evidence>
<dbReference type="Proteomes" id="UP000275078">
    <property type="component" value="Unassembled WGS sequence"/>
</dbReference>
<feature type="region of interest" description="Disordered" evidence="1">
    <location>
        <begin position="1"/>
        <end position="25"/>
    </location>
</feature>
<proteinExistence type="predicted"/>
<feature type="non-terminal residue" evidence="2">
    <location>
        <position position="1"/>
    </location>
</feature>
<sequence>SAATNHLNSHLHHLFHHKPPSPTFPPTPTSCRAMEYGYTPPAPSAGASFSGSYNPTPVPGYFPAAAGPSSSSRPSNLVPSAGATASINISTGPTPPPSYMDLTPTPTYPPLTPTSLKARLADYLTLYIHLRSEAIKRRLPVQYQIYGSPMRDRDLEESELGTDVETRRKSSAEVQAEYERVRKELTRGVLDLQDVVEDYVDSYKRGRFLVWVSAVAIAISLRNLSFYKLLRLLRIRVTSPQKQKPVNFLLSSLLASSFILLNEWKISMGRDASSHLAQLRENVKNGRKVSRKDIEWVGPKMKWNGVFLEEEGEEMSGDDRRERRRKSRVSRRRWGEEQEGERKNVGVMKALGHAGGWV</sequence>
<evidence type="ECO:0000313" key="2">
    <source>
        <dbReference type="EMBL" id="RPA74007.1"/>
    </source>
</evidence>
<feature type="compositionally biased region" description="Low complexity" evidence="1">
    <location>
        <begin position="65"/>
        <end position="81"/>
    </location>
</feature>
<name>A0A3N4HL80_ASCIM</name>
<keyword evidence="3" id="KW-1185">Reference proteome</keyword>
<organism evidence="2 3">
    <name type="scientific">Ascobolus immersus RN42</name>
    <dbReference type="NCBI Taxonomy" id="1160509"/>
    <lineage>
        <taxon>Eukaryota</taxon>
        <taxon>Fungi</taxon>
        <taxon>Dikarya</taxon>
        <taxon>Ascomycota</taxon>
        <taxon>Pezizomycotina</taxon>
        <taxon>Pezizomycetes</taxon>
        <taxon>Pezizales</taxon>
        <taxon>Ascobolaceae</taxon>
        <taxon>Ascobolus</taxon>
    </lineage>
</organism>
<protein>
    <submittedName>
        <fullName evidence="2">Uncharacterized protein</fullName>
    </submittedName>
</protein>
<dbReference type="EMBL" id="ML119804">
    <property type="protein sequence ID" value="RPA74007.1"/>
    <property type="molecule type" value="Genomic_DNA"/>
</dbReference>
<reference evidence="2 3" key="1">
    <citation type="journal article" date="2018" name="Nat. Ecol. Evol.">
        <title>Pezizomycetes genomes reveal the molecular basis of ectomycorrhizal truffle lifestyle.</title>
        <authorList>
            <person name="Murat C."/>
            <person name="Payen T."/>
            <person name="Noel B."/>
            <person name="Kuo A."/>
            <person name="Morin E."/>
            <person name="Chen J."/>
            <person name="Kohler A."/>
            <person name="Krizsan K."/>
            <person name="Balestrini R."/>
            <person name="Da Silva C."/>
            <person name="Montanini B."/>
            <person name="Hainaut M."/>
            <person name="Levati E."/>
            <person name="Barry K.W."/>
            <person name="Belfiori B."/>
            <person name="Cichocki N."/>
            <person name="Clum A."/>
            <person name="Dockter R.B."/>
            <person name="Fauchery L."/>
            <person name="Guy J."/>
            <person name="Iotti M."/>
            <person name="Le Tacon F."/>
            <person name="Lindquist E.A."/>
            <person name="Lipzen A."/>
            <person name="Malagnac F."/>
            <person name="Mello A."/>
            <person name="Molinier V."/>
            <person name="Miyauchi S."/>
            <person name="Poulain J."/>
            <person name="Riccioni C."/>
            <person name="Rubini A."/>
            <person name="Sitrit Y."/>
            <person name="Splivallo R."/>
            <person name="Traeger S."/>
            <person name="Wang M."/>
            <person name="Zifcakova L."/>
            <person name="Wipf D."/>
            <person name="Zambonelli A."/>
            <person name="Paolocci F."/>
            <person name="Nowrousian M."/>
            <person name="Ottonello S."/>
            <person name="Baldrian P."/>
            <person name="Spatafora J.W."/>
            <person name="Henrissat B."/>
            <person name="Nagy L.G."/>
            <person name="Aury J.M."/>
            <person name="Wincker P."/>
            <person name="Grigoriev I.V."/>
            <person name="Bonfante P."/>
            <person name="Martin F.M."/>
        </authorList>
    </citation>
    <scope>NUCLEOTIDE SEQUENCE [LARGE SCALE GENOMIC DNA]</scope>
    <source>
        <strain evidence="2 3">RN42</strain>
    </source>
</reference>
<gene>
    <name evidence="2" type="ORF">BJ508DRAFT_44014</name>
</gene>
<dbReference type="AlphaFoldDB" id="A0A3N4HL80"/>